<evidence type="ECO:0000256" key="2">
    <source>
        <dbReference type="ARBA" id="ARBA00022679"/>
    </source>
</evidence>
<evidence type="ECO:0000256" key="3">
    <source>
        <dbReference type="ARBA" id="ARBA00022691"/>
    </source>
</evidence>
<dbReference type="Proteomes" id="UP001283361">
    <property type="component" value="Unassembled WGS sequence"/>
</dbReference>
<keyword evidence="1" id="KW-0489">Methyltransferase</keyword>
<proteinExistence type="predicted"/>
<feature type="region of interest" description="Disordered" evidence="8">
    <location>
        <begin position="573"/>
        <end position="602"/>
    </location>
</feature>
<keyword evidence="2" id="KW-0808">Transferase</keyword>
<evidence type="ECO:0000256" key="4">
    <source>
        <dbReference type="ARBA" id="ARBA00022723"/>
    </source>
</evidence>
<evidence type="ECO:0000313" key="10">
    <source>
        <dbReference type="EMBL" id="KAK3733665.1"/>
    </source>
</evidence>
<dbReference type="SUPFAM" id="SSF144232">
    <property type="entry name" value="HIT/MYND zinc finger-like"/>
    <property type="match status" value="1"/>
</dbReference>
<dbReference type="GO" id="GO:0042799">
    <property type="term" value="F:histone H4K20 methyltransferase activity"/>
    <property type="evidence" value="ECO:0007669"/>
    <property type="project" value="TreeGrafter"/>
</dbReference>
<feature type="domain" description="MYND-type" evidence="9">
    <location>
        <begin position="227"/>
        <end position="293"/>
    </location>
</feature>
<keyword evidence="5 7" id="KW-0863">Zinc-finger</keyword>
<sequence length="727" mass="79361">MENNQDSQLEDEGIHKICDIKLQVCDQDHTTANPSDVDSTGVAGEAQDENRRSAGQDASDVDFRRTRSEIGNGSAMVAESIACNSLNSEVGDKSSDDDDDDDVGDGGSDKDDDDVVEQGAEDDDDRGCGQCDKQLDQVQCGHEDEALAPTDQKPVKPSGVAENDGRDVLRAFYETCIHDAPIAVKRNESDGCFSLQASRKIHREEILFLETPECLEQDVTSCNISACANCGLSLVQPEEVFTPGQLTSPELKRALRKCWRRREVTPCGSCRRAVYCSELCRVQAWESHHKAICPWSPNTSTAMLYDVRKSFQDVLANDGSSWQGWWNAEFSPVFLARLISLLVLLGDKSSRSTLNTEVSGVGLNTELFRERLKDLSRKYPLQPSGGDTSPGETIPNMFELTANIFKRSRLARLKLSLQDFDTLHRLLSANSVTFRDPEVPLTRFRERSTKGKKLYNKIGKYFQGQSPMARFHGLFPLASCVTHSCVANVELASAVVGERPGLVAKATRDIETGEELSVSLVDAGSSKRKRQELLRRKFGITCQCIRCQFEGAGPDVCSYCGRRALPSGCVVSASKTSTSSLSPTATTTTDSDQMKAAANSSASTTNIATAISSAKCSHSEPEISSSMSTRQNENKTETAGVADPVSVSVTSAKQLGSPEVTSSLSADTRQRDLSITCNLDPRVTSPTLPTSACFPHCARCRKAWYCSSTCQKEAWVKGHKKICNKIK</sequence>
<dbReference type="PANTHER" id="PTHR46402">
    <property type="entry name" value="SET AND MYND DOMAIN-CONTAINING PROTEIN 5"/>
    <property type="match status" value="1"/>
</dbReference>
<protein>
    <recommendedName>
        <fullName evidence="9">MYND-type domain-containing protein</fullName>
    </recommendedName>
</protein>
<evidence type="ECO:0000259" key="9">
    <source>
        <dbReference type="PROSITE" id="PS50865"/>
    </source>
</evidence>
<evidence type="ECO:0000256" key="7">
    <source>
        <dbReference type="PROSITE-ProRule" id="PRU00134"/>
    </source>
</evidence>
<organism evidence="10 11">
    <name type="scientific">Elysia crispata</name>
    <name type="common">lettuce slug</name>
    <dbReference type="NCBI Taxonomy" id="231223"/>
    <lineage>
        <taxon>Eukaryota</taxon>
        <taxon>Metazoa</taxon>
        <taxon>Spiralia</taxon>
        <taxon>Lophotrochozoa</taxon>
        <taxon>Mollusca</taxon>
        <taxon>Gastropoda</taxon>
        <taxon>Heterobranchia</taxon>
        <taxon>Euthyneura</taxon>
        <taxon>Panpulmonata</taxon>
        <taxon>Sacoglossa</taxon>
        <taxon>Placobranchoidea</taxon>
        <taxon>Plakobranchidae</taxon>
        <taxon>Elysia</taxon>
    </lineage>
</organism>
<dbReference type="PANTHER" id="PTHR46402:SF2">
    <property type="entry name" value="HISTONE-LYSINE N-TRIMETHYLTRANSFERASE SMYD5"/>
    <property type="match status" value="1"/>
</dbReference>
<dbReference type="EMBL" id="JAWDGP010006886">
    <property type="protein sequence ID" value="KAK3733665.1"/>
    <property type="molecule type" value="Genomic_DNA"/>
</dbReference>
<feature type="compositionally biased region" description="Acidic residues" evidence="8">
    <location>
        <begin position="95"/>
        <end position="125"/>
    </location>
</feature>
<dbReference type="Gene3D" id="2.170.270.10">
    <property type="entry name" value="SET domain"/>
    <property type="match status" value="1"/>
</dbReference>
<keyword evidence="6" id="KW-0862">Zinc</keyword>
<evidence type="ECO:0000313" key="11">
    <source>
        <dbReference type="Proteomes" id="UP001283361"/>
    </source>
</evidence>
<dbReference type="CDD" id="cd20071">
    <property type="entry name" value="SET_SMYD"/>
    <property type="match status" value="1"/>
</dbReference>
<evidence type="ECO:0000256" key="8">
    <source>
        <dbReference type="SAM" id="MobiDB-lite"/>
    </source>
</evidence>
<dbReference type="SUPFAM" id="SSF82199">
    <property type="entry name" value="SET domain"/>
    <property type="match status" value="1"/>
</dbReference>
<reference evidence="10" key="1">
    <citation type="journal article" date="2023" name="G3 (Bethesda)">
        <title>A reference genome for the long-term kleptoplast-retaining sea slug Elysia crispata morphotype clarki.</title>
        <authorList>
            <person name="Eastman K.E."/>
            <person name="Pendleton A.L."/>
            <person name="Shaikh M.A."/>
            <person name="Suttiyut T."/>
            <person name="Ogas R."/>
            <person name="Tomko P."/>
            <person name="Gavelis G."/>
            <person name="Widhalm J.R."/>
            <person name="Wisecaver J.H."/>
        </authorList>
    </citation>
    <scope>NUCLEOTIDE SEQUENCE</scope>
    <source>
        <strain evidence="10">ECLA1</strain>
    </source>
</reference>
<dbReference type="InterPro" id="IPR002893">
    <property type="entry name" value="Znf_MYND"/>
</dbReference>
<dbReference type="GO" id="GO:0032259">
    <property type="term" value="P:methylation"/>
    <property type="evidence" value="ECO:0007669"/>
    <property type="project" value="UniProtKB-KW"/>
</dbReference>
<evidence type="ECO:0000256" key="6">
    <source>
        <dbReference type="ARBA" id="ARBA00022833"/>
    </source>
</evidence>
<feature type="region of interest" description="Disordered" evidence="8">
    <location>
        <begin position="617"/>
        <end position="645"/>
    </location>
</feature>
<keyword evidence="3" id="KW-0949">S-adenosyl-L-methionine</keyword>
<accession>A0AAE1CT19</accession>
<comment type="caution">
    <text evidence="10">The sequence shown here is derived from an EMBL/GenBank/DDBJ whole genome shotgun (WGS) entry which is preliminary data.</text>
</comment>
<dbReference type="PROSITE" id="PS50865">
    <property type="entry name" value="ZF_MYND_2"/>
    <property type="match status" value="2"/>
</dbReference>
<name>A0AAE1CT19_9GAST</name>
<dbReference type="AlphaFoldDB" id="A0AAE1CT19"/>
<dbReference type="GO" id="GO:0008270">
    <property type="term" value="F:zinc ion binding"/>
    <property type="evidence" value="ECO:0007669"/>
    <property type="project" value="UniProtKB-KW"/>
</dbReference>
<gene>
    <name evidence="10" type="ORF">RRG08_003998</name>
</gene>
<evidence type="ECO:0000256" key="5">
    <source>
        <dbReference type="ARBA" id="ARBA00022771"/>
    </source>
</evidence>
<keyword evidence="4" id="KW-0479">Metal-binding</keyword>
<dbReference type="Pfam" id="PF01753">
    <property type="entry name" value="zf-MYND"/>
    <property type="match status" value="2"/>
</dbReference>
<feature type="domain" description="MYND-type" evidence="9">
    <location>
        <begin position="674"/>
        <end position="723"/>
    </location>
</feature>
<dbReference type="GO" id="GO:0045814">
    <property type="term" value="P:negative regulation of gene expression, epigenetic"/>
    <property type="evidence" value="ECO:0007669"/>
    <property type="project" value="TreeGrafter"/>
</dbReference>
<keyword evidence="11" id="KW-1185">Reference proteome</keyword>
<evidence type="ECO:0000256" key="1">
    <source>
        <dbReference type="ARBA" id="ARBA00022603"/>
    </source>
</evidence>
<dbReference type="InterPro" id="IPR046341">
    <property type="entry name" value="SET_dom_sf"/>
</dbReference>
<feature type="region of interest" description="Disordered" evidence="8">
    <location>
        <begin position="29"/>
        <end position="130"/>
    </location>
</feature>
<dbReference type="Gene3D" id="6.10.140.2220">
    <property type="match status" value="2"/>
</dbReference>